<sequence length="272" mass="31193">MSIPSTPSHSPFVSRVLRHHQILHMQAQLILITPGPSEPTVTDVLFLLQSFTRDDSPTPGPVYGPEDPFNPYTELGRAFIERRDSGDFPTMVDQWIQANMCAWNQDDPRMLSTEMMPDKIKCMIEVVHFPEMVQTFDDNQPDVPNLSEDEHFALVIKAEFLYGWVEHPYLISPPAILDTIYSDWLGGFGPDWGNMLEVGETLTFMQPRSLVVDLFAYLAIRRENIDKGYSEAIMDWVENVSVAQWCRRRLQEKLRDRASRPAPIDLNDLLGL</sequence>
<reference evidence="2" key="1">
    <citation type="journal article" date="2012" name="Science">
        <title>The Paleozoic origin of enzymatic lignin decomposition reconstructed from 31 fungal genomes.</title>
        <authorList>
            <person name="Floudas D."/>
            <person name="Binder M."/>
            <person name="Riley R."/>
            <person name="Barry K."/>
            <person name="Blanchette R.A."/>
            <person name="Henrissat B."/>
            <person name="Martinez A.T."/>
            <person name="Otillar R."/>
            <person name="Spatafora J.W."/>
            <person name="Yadav J.S."/>
            <person name="Aerts A."/>
            <person name="Benoit I."/>
            <person name="Boyd A."/>
            <person name="Carlson A."/>
            <person name="Copeland A."/>
            <person name="Coutinho P.M."/>
            <person name="de Vries R.P."/>
            <person name="Ferreira P."/>
            <person name="Findley K."/>
            <person name="Foster B."/>
            <person name="Gaskell J."/>
            <person name="Glotzer D."/>
            <person name="Gorecki P."/>
            <person name="Heitman J."/>
            <person name="Hesse C."/>
            <person name="Hori C."/>
            <person name="Igarashi K."/>
            <person name="Jurgens J.A."/>
            <person name="Kallen N."/>
            <person name="Kersten P."/>
            <person name="Kohler A."/>
            <person name="Kuees U."/>
            <person name="Kumar T.K.A."/>
            <person name="Kuo A."/>
            <person name="LaButti K."/>
            <person name="Larrondo L.F."/>
            <person name="Lindquist E."/>
            <person name="Ling A."/>
            <person name="Lombard V."/>
            <person name="Lucas S."/>
            <person name="Lundell T."/>
            <person name="Martin R."/>
            <person name="McLaughlin D.J."/>
            <person name="Morgenstern I."/>
            <person name="Morin E."/>
            <person name="Murat C."/>
            <person name="Nagy L.G."/>
            <person name="Nolan M."/>
            <person name="Ohm R.A."/>
            <person name="Patyshakuliyeva A."/>
            <person name="Rokas A."/>
            <person name="Ruiz-Duenas F.J."/>
            <person name="Sabat G."/>
            <person name="Salamov A."/>
            <person name="Samejima M."/>
            <person name="Schmutz J."/>
            <person name="Slot J.C."/>
            <person name="St John F."/>
            <person name="Stenlid J."/>
            <person name="Sun H."/>
            <person name="Sun S."/>
            <person name="Syed K."/>
            <person name="Tsang A."/>
            <person name="Wiebenga A."/>
            <person name="Young D."/>
            <person name="Pisabarro A."/>
            <person name="Eastwood D.C."/>
            <person name="Martin F."/>
            <person name="Cullen D."/>
            <person name="Grigoriev I.V."/>
            <person name="Hibbett D.S."/>
        </authorList>
    </citation>
    <scope>NUCLEOTIDE SEQUENCE [LARGE SCALE GENOMIC DNA]</scope>
    <source>
        <strain evidence="2">FP-91666</strain>
    </source>
</reference>
<dbReference type="KEGG" id="shs:STEHIDRAFT_164162"/>
<protein>
    <submittedName>
        <fullName evidence="1">Uncharacterized protein</fullName>
    </submittedName>
</protein>
<evidence type="ECO:0000313" key="2">
    <source>
        <dbReference type="Proteomes" id="UP000053927"/>
    </source>
</evidence>
<dbReference type="AlphaFoldDB" id="R7RVE2"/>
<keyword evidence="2" id="KW-1185">Reference proteome</keyword>
<dbReference type="Proteomes" id="UP000053927">
    <property type="component" value="Unassembled WGS sequence"/>
</dbReference>
<evidence type="ECO:0000313" key="1">
    <source>
        <dbReference type="EMBL" id="EIM78956.1"/>
    </source>
</evidence>
<gene>
    <name evidence="1" type="ORF">STEHIDRAFT_164162</name>
</gene>
<accession>R7RVE2</accession>
<dbReference type="RefSeq" id="XP_007311945.1">
    <property type="nucleotide sequence ID" value="XM_007311883.1"/>
</dbReference>
<dbReference type="eggNOG" id="ENOG502R1EI">
    <property type="taxonomic scope" value="Eukaryota"/>
</dbReference>
<dbReference type="OrthoDB" id="3318227at2759"/>
<name>R7RVE2_STEHR</name>
<organism evidence="1 2">
    <name type="scientific">Stereum hirsutum (strain FP-91666)</name>
    <name type="common">White-rot fungus</name>
    <dbReference type="NCBI Taxonomy" id="721885"/>
    <lineage>
        <taxon>Eukaryota</taxon>
        <taxon>Fungi</taxon>
        <taxon>Dikarya</taxon>
        <taxon>Basidiomycota</taxon>
        <taxon>Agaricomycotina</taxon>
        <taxon>Agaricomycetes</taxon>
        <taxon>Russulales</taxon>
        <taxon>Stereaceae</taxon>
        <taxon>Stereum</taxon>
    </lineage>
</organism>
<dbReference type="GeneID" id="18802563"/>
<dbReference type="EMBL" id="JH687504">
    <property type="protein sequence ID" value="EIM78956.1"/>
    <property type="molecule type" value="Genomic_DNA"/>
</dbReference>
<proteinExistence type="predicted"/>